<evidence type="ECO:0000313" key="2">
    <source>
        <dbReference type="Proteomes" id="UP000284706"/>
    </source>
</evidence>
<organism evidence="1 2">
    <name type="scientific">Gymnopilus dilepis</name>
    <dbReference type="NCBI Taxonomy" id="231916"/>
    <lineage>
        <taxon>Eukaryota</taxon>
        <taxon>Fungi</taxon>
        <taxon>Dikarya</taxon>
        <taxon>Basidiomycota</taxon>
        <taxon>Agaricomycotina</taxon>
        <taxon>Agaricomycetes</taxon>
        <taxon>Agaricomycetidae</taxon>
        <taxon>Agaricales</taxon>
        <taxon>Agaricineae</taxon>
        <taxon>Hymenogastraceae</taxon>
        <taxon>Gymnopilus</taxon>
    </lineage>
</organism>
<proteinExistence type="predicted"/>
<reference evidence="1 2" key="1">
    <citation type="journal article" date="2018" name="Evol. Lett.">
        <title>Horizontal gene cluster transfer increased hallucinogenic mushroom diversity.</title>
        <authorList>
            <person name="Reynolds H.T."/>
            <person name="Vijayakumar V."/>
            <person name="Gluck-Thaler E."/>
            <person name="Korotkin H.B."/>
            <person name="Matheny P.B."/>
            <person name="Slot J.C."/>
        </authorList>
    </citation>
    <scope>NUCLEOTIDE SEQUENCE [LARGE SCALE GENOMIC DNA]</scope>
    <source>
        <strain evidence="1 2">SRW20</strain>
    </source>
</reference>
<dbReference type="AlphaFoldDB" id="A0A409Y2K0"/>
<name>A0A409Y2K0_9AGAR</name>
<evidence type="ECO:0000313" key="1">
    <source>
        <dbReference type="EMBL" id="PPQ97247.1"/>
    </source>
</evidence>
<dbReference type="EMBL" id="NHYE01001276">
    <property type="protein sequence ID" value="PPQ97247.1"/>
    <property type="molecule type" value="Genomic_DNA"/>
</dbReference>
<gene>
    <name evidence="1" type="ORF">CVT26_000773</name>
</gene>
<sequence length="71" mass="7848">MGTTRTPTRVKGDYNNWEPGRVRGTVKRVRGTAGRHQTKPIWNWNGNGKKASQITASGATAPLVQYINPLE</sequence>
<accession>A0A409Y2K0</accession>
<comment type="caution">
    <text evidence="1">The sequence shown here is derived from an EMBL/GenBank/DDBJ whole genome shotgun (WGS) entry which is preliminary data.</text>
</comment>
<protein>
    <submittedName>
        <fullName evidence="1">Uncharacterized protein</fullName>
    </submittedName>
</protein>
<keyword evidence="2" id="KW-1185">Reference proteome</keyword>
<dbReference type="Proteomes" id="UP000284706">
    <property type="component" value="Unassembled WGS sequence"/>
</dbReference>
<dbReference type="InParanoid" id="A0A409Y2K0"/>